<dbReference type="PRINTS" id="PR01680">
    <property type="entry name" value="TNFACTORR6"/>
</dbReference>
<evidence type="ECO:0000259" key="22">
    <source>
        <dbReference type="PROSITE" id="PS50017"/>
    </source>
</evidence>
<evidence type="ECO:0000256" key="18">
    <source>
        <dbReference type="PROSITE-ProRule" id="PRU00206"/>
    </source>
</evidence>
<feature type="domain" description="TNFR-Cys" evidence="23">
    <location>
        <begin position="61"/>
        <end position="102"/>
    </location>
</feature>
<dbReference type="PANTHER" id="PTHR46330:SF16">
    <property type="entry name" value="TUMOR NECROSIS FACTOR RECEPTOR SUPERFAMILY MEMBER 22"/>
    <property type="match status" value="1"/>
</dbReference>
<evidence type="ECO:0000256" key="11">
    <source>
        <dbReference type="ARBA" id="ARBA00023157"/>
    </source>
</evidence>
<keyword evidence="14" id="KW-0449">Lipoprotein</keyword>
<dbReference type="RefSeq" id="XP_027593029.1">
    <property type="nucleotide sequence ID" value="XM_027737228.2"/>
</dbReference>
<evidence type="ECO:0000256" key="19">
    <source>
        <dbReference type="SAM" id="MobiDB-lite"/>
    </source>
</evidence>
<evidence type="ECO:0000256" key="10">
    <source>
        <dbReference type="ARBA" id="ARBA00023139"/>
    </source>
</evidence>
<protein>
    <recommendedName>
        <fullName evidence="3">Tumor necrosis factor receptor superfamily member 6</fullName>
    </recommendedName>
    <alternativeName>
        <fullName evidence="16">Apo-1 antigen</fullName>
    </alternativeName>
    <alternativeName>
        <fullName evidence="17">Apoptosis-mediating surface antigen FAS</fullName>
    </alternativeName>
    <alternativeName>
        <fullName evidence="15">FASLG receptor</fullName>
    </alternativeName>
</protein>
<evidence type="ECO:0000256" key="2">
    <source>
        <dbReference type="ARBA" id="ARBA00004285"/>
    </source>
</evidence>
<evidence type="ECO:0000256" key="3">
    <source>
        <dbReference type="ARBA" id="ARBA00015761"/>
    </source>
</evidence>
<keyword evidence="12" id="KW-0675">Receptor</keyword>
<feature type="chain" id="PRO_5026717295" description="Tumor necrosis factor receptor superfamily member 6" evidence="21">
    <location>
        <begin position="23"/>
        <end position="422"/>
    </location>
</feature>
<evidence type="ECO:0000256" key="1">
    <source>
        <dbReference type="ARBA" id="ARBA00004251"/>
    </source>
</evidence>
<dbReference type="GO" id="GO:0045121">
    <property type="term" value="C:membrane raft"/>
    <property type="evidence" value="ECO:0007669"/>
    <property type="project" value="UniProtKB-SubCell"/>
</dbReference>
<evidence type="ECO:0000256" key="16">
    <source>
        <dbReference type="ARBA" id="ARBA00032338"/>
    </source>
</evidence>
<dbReference type="Gene3D" id="2.10.50.10">
    <property type="entry name" value="Tumor Necrosis Factor Receptor, subunit A, domain 2"/>
    <property type="match status" value="2"/>
</dbReference>
<comment type="caution">
    <text evidence="18">Lacks conserved residue(s) required for the propagation of feature annotation.</text>
</comment>
<proteinExistence type="predicted"/>
<evidence type="ECO:0000256" key="6">
    <source>
        <dbReference type="ARBA" id="ARBA00022729"/>
    </source>
</evidence>
<dbReference type="GO" id="GO:0009986">
    <property type="term" value="C:cell surface"/>
    <property type="evidence" value="ECO:0007669"/>
    <property type="project" value="TreeGrafter"/>
</dbReference>
<dbReference type="Gene3D" id="1.10.533.10">
    <property type="entry name" value="Death Domain, Fas"/>
    <property type="match status" value="1"/>
</dbReference>
<dbReference type="InterPro" id="IPR000488">
    <property type="entry name" value="Death_dom"/>
</dbReference>
<dbReference type="SMART" id="SM00208">
    <property type="entry name" value="TNFR"/>
    <property type="match status" value="3"/>
</dbReference>
<comment type="subcellular location">
    <subcellularLocation>
        <location evidence="1">Cell membrane</location>
        <topology evidence="1">Single-pass type I membrane protein</topology>
    </subcellularLocation>
    <subcellularLocation>
        <location evidence="2">Membrane raft</location>
    </subcellularLocation>
</comment>
<evidence type="ECO:0000313" key="24">
    <source>
        <dbReference type="Proteomes" id="UP000504627"/>
    </source>
</evidence>
<keyword evidence="6 21" id="KW-0732">Signal</keyword>
<evidence type="ECO:0000256" key="9">
    <source>
        <dbReference type="ARBA" id="ARBA00023136"/>
    </source>
</evidence>
<dbReference type="PANTHER" id="PTHR46330">
    <property type="entry name" value="TUMOR NECROSIS FACTOR RECEPTOR SUPERFAMILY MEMBER 10B"/>
    <property type="match status" value="1"/>
</dbReference>
<dbReference type="InterPro" id="IPR008063">
    <property type="entry name" value="Fas_rcpt"/>
</dbReference>
<dbReference type="InterPro" id="IPR011029">
    <property type="entry name" value="DEATH-like_dom_sf"/>
</dbReference>
<dbReference type="PROSITE" id="PS50017">
    <property type="entry name" value="DEATH_DOMAIN"/>
    <property type="match status" value="1"/>
</dbReference>
<sequence>MAAGGAAGLLLVMLLTMPGTRAKNCEEGEYFHEGHCCVSCPAGTFAAEHCSVPHLRGKCHPCKEGESYTAHENGLDECLSCRQCKDDQVTVRPCTLTHNTECECKQGYFCTDKSCEICQRHNKMYPEGKEIDRNCNATTGLGCDLPNQGSTALSWIILPIILVVAMVLLFLVFKKLKCDKAASADKDVEKSLKSEGGSESLILPERKTPASANNSVNPKDENCGESPESQEQININLEVEDTSPEEDSALTEQGTILHGDWKHRMLRWLRRIPESSLQSKSGQNSAFHQNNLSNVSSIRTPANCVVREPEHRIIVKDLSQKERRVCFEAFIKEVPPKNWRQLMRTHLHDNDIDKIIYNFDNDIEEQSYQMLLIWRNTLGEKQCIIKLLSELKHIDRKAYDNVVNTLKSNNIISKAEATDKCL</sequence>
<dbReference type="GeneID" id="113996289"/>
<evidence type="ECO:0000256" key="5">
    <source>
        <dbReference type="ARBA" id="ARBA00022703"/>
    </source>
</evidence>
<keyword evidence="7" id="KW-0677">Repeat</keyword>
<keyword evidence="20" id="KW-0812">Transmembrane</keyword>
<evidence type="ECO:0000256" key="15">
    <source>
        <dbReference type="ARBA" id="ARBA00030181"/>
    </source>
</evidence>
<dbReference type="InterPro" id="IPR052491">
    <property type="entry name" value="TNFRSF10"/>
</dbReference>
<dbReference type="InterPro" id="IPR001368">
    <property type="entry name" value="TNFR/NGFR_Cys_rich_reg"/>
</dbReference>
<dbReference type="FunFam" id="2.10.50.10:FF:000004">
    <property type="entry name" value="Tumor necrosis factor receptor superfamily member 6"/>
    <property type="match status" value="1"/>
</dbReference>
<gene>
    <name evidence="25" type="primary">LOC113996289</name>
</gene>
<feature type="disulfide bond" evidence="18">
    <location>
        <begin position="84"/>
        <end position="102"/>
    </location>
</feature>
<keyword evidence="20" id="KW-1133">Transmembrane helix</keyword>
<keyword evidence="9 20" id="KW-0472">Membrane</keyword>
<dbReference type="GO" id="GO:0005516">
    <property type="term" value="F:calmodulin binding"/>
    <property type="evidence" value="ECO:0007669"/>
    <property type="project" value="UniProtKB-KW"/>
</dbReference>
<evidence type="ECO:0000256" key="21">
    <source>
        <dbReference type="SAM" id="SignalP"/>
    </source>
</evidence>
<feature type="disulfide bond" evidence="18">
    <location>
        <begin position="81"/>
        <end position="94"/>
    </location>
</feature>
<dbReference type="PROSITE" id="PS50050">
    <property type="entry name" value="TNFR_NGFR_2"/>
    <property type="match status" value="1"/>
</dbReference>
<evidence type="ECO:0000256" key="17">
    <source>
        <dbReference type="ARBA" id="ARBA00032502"/>
    </source>
</evidence>
<feature type="transmembrane region" description="Helical" evidence="20">
    <location>
        <begin position="152"/>
        <end position="173"/>
    </location>
</feature>
<feature type="signal peptide" evidence="21">
    <location>
        <begin position="1"/>
        <end position="22"/>
    </location>
</feature>
<dbReference type="GO" id="GO:0006955">
    <property type="term" value="P:immune response"/>
    <property type="evidence" value="ECO:0007669"/>
    <property type="project" value="InterPro"/>
</dbReference>
<dbReference type="GO" id="GO:0043065">
    <property type="term" value="P:positive regulation of apoptotic process"/>
    <property type="evidence" value="ECO:0007669"/>
    <property type="project" value="TreeGrafter"/>
</dbReference>
<dbReference type="AlphaFoldDB" id="A0A6J2HYU9"/>
<keyword evidence="11 18" id="KW-1015">Disulfide bond</keyword>
<evidence type="ECO:0000256" key="8">
    <source>
        <dbReference type="ARBA" id="ARBA00022860"/>
    </source>
</evidence>
<keyword evidence="24" id="KW-1185">Reference proteome</keyword>
<evidence type="ECO:0000259" key="23">
    <source>
        <dbReference type="PROSITE" id="PS50050"/>
    </source>
</evidence>
<evidence type="ECO:0000256" key="4">
    <source>
        <dbReference type="ARBA" id="ARBA00022475"/>
    </source>
</evidence>
<keyword evidence="13" id="KW-0325">Glycoprotein</keyword>
<dbReference type="GO" id="GO:0005886">
    <property type="term" value="C:plasma membrane"/>
    <property type="evidence" value="ECO:0007669"/>
    <property type="project" value="UniProtKB-SubCell"/>
</dbReference>
<feature type="domain" description="Death" evidence="22">
    <location>
        <begin position="347"/>
        <end position="396"/>
    </location>
</feature>
<feature type="region of interest" description="Disordered" evidence="19">
    <location>
        <begin position="188"/>
        <end position="230"/>
    </location>
</feature>
<keyword evidence="8" id="KW-0112">Calmodulin-binding</keyword>
<evidence type="ECO:0000256" key="12">
    <source>
        <dbReference type="ARBA" id="ARBA00023170"/>
    </source>
</evidence>
<name>A0A6J2HYU9_9PASS</name>
<dbReference type="SUPFAM" id="SSF47986">
    <property type="entry name" value="DEATH domain"/>
    <property type="match status" value="1"/>
</dbReference>
<evidence type="ECO:0000256" key="20">
    <source>
        <dbReference type="SAM" id="Phobius"/>
    </source>
</evidence>
<dbReference type="InParanoid" id="A0A6J2HYU9"/>
<dbReference type="Pfam" id="PF00531">
    <property type="entry name" value="Death"/>
    <property type="match status" value="1"/>
</dbReference>
<organism evidence="24 25">
    <name type="scientific">Pipra filicauda</name>
    <name type="common">Wire-tailed manakin</name>
    <dbReference type="NCBI Taxonomy" id="649802"/>
    <lineage>
        <taxon>Eukaryota</taxon>
        <taxon>Metazoa</taxon>
        <taxon>Chordata</taxon>
        <taxon>Craniata</taxon>
        <taxon>Vertebrata</taxon>
        <taxon>Euteleostomi</taxon>
        <taxon>Archelosauria</taxon>
        <taxon>Archosauria</taxon>
        <taxon>Dinosauria</taxon>
        <taxon>Saurischia</taxon>
        <taxon>Theropoda</taxon>
        <taxon>Coelurosauria</taxon>
        <taxon>Aves</taxon>
        <taxon>Neognathae</taxon>
        <taxon>Neoaves</taxon>
        <taxon>Telluraves</taxon>
        <taxon>Australaves</taxon>
        <taxon>Passeriformes</taxon>
        <taxon>Pipridae</taxon>
        <taxon>Pipra</taxon>
    </lineage>
</organism>
<keyword evidence="10" id="KW-0564">Palmitate</keyword>
<evidence type="ECO:0000313" key="25">
    <source>
        <dbReference type="RefSeq" id="XP_027593029.1"/>
    </source>
</evidence>
<keyword evidence="5" id="KW-0053">Apoptosis</keyword>
<dbReference type="SUPFAM" id="SSF57586">
    <property type="entry name" value="TNF receptor-like"/>
    <property type="match status" value="2"/>
</dbReference>
<reference evidence="25" key="1">
    <citation type="submission" date="2025-08" db="UniProtKB">
        <authorList>
            <consortium name="RefSeq"/>
        </authorList>
    </citation>
    <scope>IDENTIFICATION</scope>
    <source>
        <tissue evidence="25">Muscle</tissue>
    </source>
</reference>
<dbReference type="GO" id="GO:0004888">
    <property type="term" value="F:transmembrane signaling receptor activity"/>
    <property type="evidence" value="ECO:0007669"/>
    <property type="project" value="InterPro"/>
</dbReference>
<evidence type="ECO:0000256" key="14">
    <source>
        <dbReference type="ARBA" id="ARBA00023288"/>
    </source>
</evidence>
<dbReference type="Proteomes" id="UP000504627">
    <property type="component" value="Unplaced"/>
</dbReference>
<dbReference type="GO" id="GO:0036462">
    <property type="term" value="P:TRAIL-activated apoptotic signaling pathway"/>
    <property type="evidence" value="ECO:0007669"/>
    <property type="project" value="TreeGrafter"/>
</dbReference>
<evidence type="ECO:0000256" key="7">
    <source>
        <dbReference type="ARBA" id="ARBA00022737"/>
    </source>
</evidence>
<feature type="repeat" description="TNFR-Cys" evidence="18">
    <location>
        <begin position="61"/>
        <end position="102"/>
    </location>
</feature>
<keyword evidence="4" id="KW-1003">Cell membrane</keyword>
<accession>A0A6J2HYU9</accession>
<evidence type="ECO:0000256" key="13">
    <source>
        <dbReference type="ARBA" id="ARBA00023180"/>
    </source>
</evidence>
<dbReference type="Pfam" id="PF00020">
    <property type="entry name" value="TNFR_c6"/>
    <property type="match status" value="1"/>
</dbReference>